<feature type="compositionally biased region" description="Basic and acidic residues" evidence="1">
    <location>
        <begin position="8"/>
        <end position="20"/>
    </location>
</feature>
<feature type="region of interest" description="Disordered" evidence="1">
    <location>
        <begin position="1"/>
        <end position="21"/>
    </location>
</feature>
<evidence type="ECO:0000256" key="1">
    <source>
        <dbReference type="SAM" id="MobiDB-lite"/>
    </source>
</evidence>
<evidence type="ECO:0000313" key="2">
    <source>
        <dbReference type="EMBL" id="KIO73425.1"/>
    </source>
</evidence>
<dbReference type="Proteomes" id="UP000032076">
    <property type="component" value="Unassembled WGS sequence"/>
</dbReference>
<reference evidence="2 3" key="1">
    <citation type="submission" date="2015-01" db="EMBL/GenBank/DDBJ databases">
        <title>Draft Genome Sequences of Four Bacillus thermoamylovorans Strains, Isolated From Food Products.</title>
        <authorList>
            <person name="Krawcyk A.O."/>
            <person name="Berendsen E.M."/>
            <person name="Eijlander R.T."/>
            <person name="de Jong A."/>
            <person name="Wells-Bennik M."/>
            <person name="Kuipers O.P."/>
        </authorList>
    </citation>
    <scope>NUCLEOTIDE SEQUENCE [LARGE SCALE GENOMIC DNA]</scope>
    <source>
        <strain evidence="2 3">B4167</strain>
    </source>
</reference>
<dbReference type="AlphaFoldDB" id="A0ABD4A9U9"/>
<accession>A0ABD4A9U9</accession>
<dbReference type="EMBL" id="JXLU01000043">
    <property type="protein sequence ID" value="KIO73425.1"/>
    <property type="molecule type" value="Genomic_DNA"/>
</dbReference>
<protein>
    <submittedName>
        <fullName evidence="2">Uncharacterized protein</fullName>
    </submittedName>
</protein>
<gene>
    <name evidence="2" type="ORF">B4167_2148</name>
</gene>
<comment type="caution">
    <text evidence="2">The sequence shown here is derived from an EMBL/GenBank/DDBJ whole genome shotgun (WGS) entry which is preliminary data.</text>
</comment>
<organism evidence="2 3">
    <name type="scientific">Caldibacillus thermoamylovorans</name>
    <dbReference type="NCBI Taxonomy" id="35841"/>
    <lineage>
        <taxon>Bacteria</taxon>
        <taxon>Bacillati</taxon>
        <taxon>Bacillota</taxon>
        <taxon>Bacilli</taxon>
        <taxon>Bacillales</taxon>
        <taxon>Bacillaceae</taxon>
        <taxon>Caldibacillus</taxon>
    </lineage>
</organism>
<name>A0ABD4A9U9_9BACI</name>
<evidence type="ECO:0000313" key="3">
    <source>
        <dbReference type="Proteomes" id="UP000032076"/>
    </source>
</evidence>
<proteinExistence type="predicted"/>
<sequence>MLNLEQNGMKEKQLQEERARKSAWRRNLIIYSTNFAKSPSTFKKFFHKNSS</sequence>